<dbReference type="AlphaFoldDB" id="A0AAV9AGL0"/>
<gene>
    <name evidence="8" type="ORF">QJS04_geneDACA008478</name>
</gene>
<feature type="region of interest" description="Disordered" evidence="6">
    <location>
        <begin position="1"/>
        <end position="339"/>
    </location>
</feature>
<dbReference type="EMBL" id="JAUJYN010000009">
    <property type="protein sequence ID" value="KAK1263092.1"/>
    <property type="molecule type" value="Genomic_DNA"/>
</dbReference>
<keyword evidence="3" id="KW-0805">Transcription regulation</keyword>
<evidence type="ECO:0000256" key="5">
    <source>
        <dbReference type="ARBA" id="ARBA00023242"/>
    </source>
</evidence>
<dbReference type="GO" id="GO:0003677">
    <property type="term" value="F:DNA binding"/>
    <property type="evidence" value="ECO:0007669"/>
    <property type="project" value="TreeGrafter"/>
</dbReference>
<evidence type="ECO:0000256" key="1">
    <source>
        <dbReference type="ARBA" id="ARBA00004123"/>
    </source>
</evidence>
<dbReference type="Pfam" id="PF03847">
    <property type="entry name" value="TFIID_20kDa"/>
    <property type="match status" value="1"/>
</dbReference>
<feature type="compositionally biased region" description="Pro residues" evidence="6">
    <location>
        <begin position="1"/>
        <end position="52"/>
    </location>
</feature>
<evidence type="ECO:0000256" key="3">
    <source>
        <dbReference type="ARBA" id="ARBA00023015"/>
    </source>
</evidence>
<name>A0AAV9AGL0_ACOGR</name>
<feature type="compositionally biased region" description="Low complexity" evidence="6">
    <location>
        <begin position="62"/>
        <end position="75"/>
    </location>
</feature>
<keyword evidence="9" id="KW-1185">Reference proteome</keyword>
<accession>A0AAV9AGL0</accession>
<dbReference type="Gene3D" id="1.10.20.10">
    <property type="entry name" value="Histone, subunit A"/>
    <property type="match status" value="1"/>
</dbReference>
<evidence type="ECO:0000259" key="7">
    <source>
        <dbReference type="Pfam" id="PF03847"/>
    </source>
</evidence>
<evidence type="ECO:0000313" key="9">
    <source>
        <dbReference type="Proteomes" id="UP001179952"/>
    </source>
</evidence>
<reference evidence="8" key="2">
    <citation type="submission" date="2023-06" db="EMBL/GenBank/DDBJ databases">
        <authorList>
            <person name="Ma L."/>
            <person name="Liu K.-W."/>
            <person name="Li Z."/>
            <person name="Hsiao Y.-Y."/>
            <person name="Qi Y."/>
            <person name="Fu T."/>
            <person name="Tang G."/>
            <person name="Zhang D."/>
            <person name="Sun W.-H."/>
            <person name="Liu D.-K."/>
            <person name="Li Y."/>
            <person name="Chen G.-Z."/>
            <person name="Liu X.-D."/>
            <person name="Liao X.-Y."/>
            <person name="Jiang Y.-T."/>
            <person name="Yu X."/>
            <person name="Hao Y."/>
            <person name="Huang J."/>
            <person name="Zhao X.-W."/>
            <person name="Ke S."/>
            <person name="Chen Y.-Y."/>
            <person name="Wu W.-L."/>
            <person name="Hsu J.-L."/>
            <person name="Lin Y.-F."/>
            <person name="Huang M.-D."/>
            <person name="Li C.-Y."/>
            <person name="Huang L."/>
            <person name="Wang Z.-W."/>
            <person name="Zhao X."/>
            <person name="Zhong W.-Y."/>
            <person name="Peng D.-H."/>
            <person name="Ahmad S."/>
            <person name="Lan S."/>
            <person name="Zhang J.-S."/>
            <person name="Tsai W.-C."/>
            <person name="Van De Peer Y."/>
            <person name="Liu Z.-J."/>
        </authorList>
    </citation>
    <scope>NUCLEOTIDE SEQUENCE</scope>
    <source>
        <strain evidence="8">SCP</strain>
        <tissue evidence="8">Leaves</tissue>
    </source>
</reference>
<comment type="similarity">
    <text evidence="2">Belongs to the TAF12 family.</text>
</comment>
<evidence type="ECO:0000313" key="8">
    <source>
        <dbReference type="EMBL" id="KAK1263092.1"/>
    </source>
</evidence>
<dbReference type="Proteomes" id="UP001179952">
    <property type="component" value="Unassembled WGS sequence"/>
</dbReference>
<keyword evidence="5" id="KW-0539">Nucleus</keyword>
<evidence type="ECO:0000256" key="2">
    <source>
        <dbReference type="ARBA" id="ARBA00007530"/>
    </source>
</evidence>
<feature type="compositionally biased region" description="Low complexity" evidence="6">
    <location>
        <begin position="124"/>
        <end position="140"/>
    </location>
</feature>
<dbReference type="GO" id="GO:0005669">
    <property type="term" value="C:transcription factor TFIID complex"/>
    <property type="evidence" value="ECO:0007669"/>
    <property type="project" value="InterPro"/>
</dbReference>
<dbReference type="GO" id="GO:0051123">
    <property type="term" value="P:RNA polymerase II preinitiation complex assembly"/>
    <property type="evidence" value="ECO:0007669"/>
    <property type="project" value="TreeGrafter"/>
</dbReference>
<keyword evidence="4" id="KW-0804">Transcription</keyword>
<reference evidence="8" key="1">
    <citation type="journal article" date="2023" name="Nat. Commun.">
        <title>Diploid and tetraploid genomes of Acorus and the evolution of monocots.</title>
        <authorList>
            <person name="Ma L."/>
            <person name="Liu K.W."/>
            <person name="Li Z."/>
            <person name="Hsiao Y.Y."/>
            <person name="Qi Y."/>
            <person name="Fu T."/>
            <person name="Tang G.D."/>
            <person name="Zhang D."/>
            <person name="Sun W.H."/>
            <person name="Liu D.K."/>
            <person name="Li Y."/>
            <person name="Chen G.Z."/>
            <person name="Liu X.D."/>
            <person name="Liao X.Y."/>
            <person name="Jiang Y.T."/>
            <person name="Yu X."/>
            <person name="Hao Y."/>
            <person name="Huang J."/>
            <person name="Zhao X.W."/>
            <person name="Ke S."/>
            <person name="Chen Y.Y."/>
            <person name="Wu W.L."/>
            <person name="Hsu J.L."/>
            <person name="Lin Y.F."/>
            <person name="Huang M.D."/>
            <person name="Li C.Y."/>
            <person name="Huang L."/>
            <person name="Wang Z.W."/>
            <person name="Zhao X."/>
            <person name="Zhong W.Y."/>
            <person name="Peng D.H."/>
            <person name="Ahmad S."/>
            <person name="Lan S."/>
            <person name="Zhang J.S."/>
            <person name="Tsai W.C."/>
            <person name="Van de Peer Y."/>
            <person name="Liu Z.J."/>
        </authorList>
    </citation>
    <scope>NUCLEOTIDE SEQUENCE</scope>
    <source>
        <strain evidence="8">SCP</strain>
    </source>
</reference>
<feature type="compositionally biased region" description="Low complexity" evidence="6">
    <location>
        <begin position="284"/>
        <end position="297"/>
    </location>
</feature>
<dbReference type="CDD" id="cd07981">
    <property type="entry name" value="HFD_TAF12"/>
    <property type="match status" value="1"/>
</dbReference>
<dbReference type="InterPro" id="IPR009072">
    <property type="entry name" value="Histone-fold"/>
</dbReference>
<organism evidence="8 9">
    <name type="scientific">Acorus gramineus</name>
    <name type="common">Dwarf sweet flag</name>
    <dbReference type="NCBI Taxonomy" id="55184"/>
    <lineage>
        <taxon>Eukaryota</taxon>
        <taxon>Viridiplantae</taxon>
        <taxon>Streptophyta</taxon>
        <taxon>Embryophyta</taxon>
        <taxon>Tracheophyta</taxon>
        <taxon>Spermatophyta</taxon>
        <taxon>Magnoliopsida</taxon>
        <taxon>Liliopsida</taxon>
        <taxon>Acoraceae</taxon>
        <taxon>Acorus</taxon>
    </lineage>
</organism>
<dbReference type="InterPro" id="IPR037794">
    <property type="entry name" value="TAF12"/>
</dbReference>
<dbReference type="GO" id="GO:0046982">
    <property type="term" value="F:protein heterodimerization activity"/>
    <property type="evidence" value="ECO:0007669"/>
    <property type="project" value="InterPro"/>
</dbReference>
<feature type="compositionally biased region" description="Polar residues" evidence="6">
    <location>
        <begin position="327"/>
        <end position="339"/>
    </location>
</feature>
<evidence type="ECO:0000256" key="6">
    <source>
        <dbReference type="SAM" id="MobiDB-lite"/>
    </source>
</evidence>
<feature type="region of interest" description="Disordered" evidence="6">
    <location>
        <begin position="465"/>
        <end position="495"/>
    </location>
</feature>
<feature type="compositionally biased region" description="Polar residues" evidence="6">
    <location>
        <begin position="148"/>
        <end position="163"/>
    </location>
</feature>
<dbReference type="GO" id="GO:0017025">
    <property type="term" value="F:TBP-class protein binding"/>
    <property type="evidence" value="ECO:0007669"/>
    <property type="project" value="TreeGrafter"/>
</dbReference>
<dbReference type="SUPFAM" id="SSF47113">
    <property type="entry name" value="Histone-fold"/>
    <property type="match status" value="1"/>
</dbReference>
<dbReference type="FunFam" id="1.10.20.10:FF:000011">
    <property type="entry name" value="Transcription initiation factor TFIID subunit 12"/>
    <property type="match status" value="1"/>
</dbReference>
<dbReference type="PANTHER" id="PTHR12264">
    <property type="entry name" value="TRANSCRIPTION INITIATION FACTOR TFIID SUBUNIT 12"/>
    <property type="match status" value="1"/>
</dbReference>
<comment type="caution">
    <text evidence="8">The sequence shown here is derived from an EMBL/GenBank/DDBJ whole genome shotgun (WGS) entry which is preliminary data.</text>
</comment>
<sequence>MDPPENKPPSEPPPQTAETPSHPPPQPSPPPPSAAPTTPEVPPPTPTPPQPNPSQTHHHHQQQQQPTPLHQQTLQNSNARPPSRPPYPHFSQNPPSPTQRATGGLAIGVPAHHRPAQPQPPPTSSSSPSIPSFGPSPFSGPGRGPVTLQESNAQGRQAIQGYQNIGMIGSLSTPSSMWQSGIGGHSQQRAGLQPSRSMPPPSSQSLAGQKFQSPGMVRLSSIGSPSPGMPHGSQAFQPPRMPSSLGKPTQGTSLSSPSFRMPTQTIQQRSHLPQTQHHMPSSPQLHQRQQSVSQSHQSQEHHGQQFPPPRVQQATSHQQPAFRMPGNLSQKSLAPVTAQPSMVQSALQTLAGTDDEAEFGNHILGKRSIHDLVAQVDPSEKLEPEVEDVLVEIADDFVASITTFACSLAKHRKSTMLEAKDVLLHLERNWNMTLPGYGGDEIKTFKKPTVNDVHKERLTVIKKSIGGATEAGNPKRDTAQVTGNPKANLARANVT</sequence>
<dbReference type="GO" id="GO:0000124">
    <property type="term" value="C:SAGA complex"/>
    <property type="evidence" value="ECO:0007669"/>
    <property type="project" value="InterPro"/>
</dbReference>
<feature type="compositionally biased region" description="Polar residues" evidence="6">
    <location>
        <begin position="90"/>
        <end position="101"/>
    </location>
</feature>
<feature type="compositionally biased region" description="Polar residues" evidence="6">
    <location>
        <begin position="246"/>
        <end position="283"/>
    </location>
</feature>
<protein>
    <recommendedName>
        <fullName evidence="7">Transcription initiation factor TFIID subunit 12 domain-containing protein</fullName>
    </recommendedName>
</protein>
<evidence type="ECO:0000256" key="4">
    <source>
        <dbReference type="ARBA" id="ARBA00023163"/>
    </source>
</evidence>
<dbReference type="PANTHER" id="PTHR12264:SF21">
    <property type="entry name" value="TRANSCRIPTION INITIATION FACTOR TFIID SUBUNIT 12"/>
    <property type="match status" value="1"/>
</dbReference>
<feature type="domain" description="Transcription initiation factor TFIID subunit 12" evidence="7">
    <location>
        <begin position="365"/>
        <end position="432"/>
    </location>
</feature>
<proteinExistence type="inferred from homology"/>
<feature type="compositionally biased region" description="Polar residues" evidence="6">
    <location>
        <begin position="170"/>
        <end position="190"/>
    </location>
</feature>
<dbReference type="InterPro" id="IPR003228">
    <property type="entry name" value="TFIID_TAF12_dom"/>
</dbReference>
<comment type="subcellular location">
    <subcellularLocation>
        <location evidence="1">Nucleus</location>
    </subcellularLocation>
</comment>